<dbReference type="Gene3D" id="3.80.10.10">
    <property type="entry name" value="Ribonuclease Inhibitor"/>
    <property type="match status" value="1"/>
</dbReference>
<gene>
    <name evidence="2" type="ORF">TIFTF001_012663</name>
</gene>
<dbReference type="SUPFAM" id="SSF52058">
    <property type="entry name" value="L domain-like"/>
    <property type="match status" value="1"/>
</dbReference>
<name>A0AA88A0R7_FICCA</name>
<comment type="subcellular location">
    <subcellularLocation>
        <location evidence="1">Membrane</location>
        <topology evidence="1">Single-pass type I membrane protein</topology>
    </subcellularLocation>
</comment>
<proteinExistence type="predicted"/>
<dbReference type="Gramene" id="FCD_00007141-RA">
    <property type="protein sequence ID" value="FCD_00007141-RA:cds"/>
    <property type="gene ID" value="FCD_00007141"/>
</dbReference>
<accession>A0AA88A0R7</accession>
<organism evidence="2 3">
    <name type="scientific">Ficus carica</name>
    <name type="common">Common fig</name>
    <dbReference type="NCBI Taxonomy" id="3494"/>
    <lineage>
        <taxon>Eukaryota</taxon>
        <taxon>Viridiplantae</taxon>
        <taxon>Streptophyta</taxon>
        <taxon>Embryophyta</taxon>
        <taxon>Tracheophyta</taxon>
        <taxon>Spermatophyta</taxon>
        <taxon>Magnoliopsida</taxon>
        <taxon>eudicotyledons</taxon>
        <taxon>Gunneridae</taxon>
        <taxon>Pentapetalae</taxon>
        <taxon>rosids</taxon>
        <taxon>fabids</taxon>
        <taxon>Rosales</taxon>
        <taxon>Moraceae</taxon>
        <taxon>Ficeae</taxon>
        <taxon>Ficus</taxon>
    </lineage>
</organism>
<comment type="caution">
    <text evidence="2">The sequence shown here is derived from an EMBL/GenBank/DDBJ whole genome shotgun (WGS) entry which is preliminary data.</text>
</comment>
<dbReference type="InterPro" id="IPR032675">
    <property type="entry name" value="LRR_dom_sf"/>
</dbReference>
<dbReference type="AlphaFoldDB" id="A0AA88A0R7"/>
<dbReference type="PANTHER" id="PTHR48006">
    <property type="entry name" value="LEUCINE-RICH REPEAT-CONTAINING PROTEIN DDB_G0281931-RELATED"/>
    <property type="match status" value="1"/>
</dbReference>
<protein>
    <submittedName>
        <fullName evidence="2">Uncharacterized protein</fullName>
    </submittedName>
</protein>
<dbReference type="InterPro" id="IPR051824">
    <property type="entry name" value="LRR_Rcpt-Like_S/T_Kinase"/>
</dbReference>
<keyword evidence="3" id="KW-1185">Reference proteome</keyword>
<dbReference type="PANTHER" id="PTHR48006:SF66">
    <property type="entry name" value="PROTEIN KINASE DOMAIN-CONTAINING PROTEIN"/>
    <property type="match status" value="1"/>
</dbReference>
<evidence type="ECO:0000256" key="1">
    <source>
        <dbReference type="ARBA" id="ARBA00004479"/>
    </source>
</evidence>
<dbReference type="EMBL" id="BTGU01000016">
    <property type="protein sequence ID" value="GMN43460.1"/>
    <property type="molecule type" value="Genomic_DNA"/>
</dbReference>
<evidence type="ECO:0000313" key="2">
    <source>
        <dbReference type="EMBL" id="GMN43460.1"/>
    </source>
</evidence>
<dbReference type="GO" id="GO:0016020">
    <property type="term" value="C:membrane"/>
    <property type="evidence" value="ECO:0007669"/>
    <property type="project" value="UniProtKB-SubCell"/>
</dbReference>
<evidence type="ECO:0000313" key="3">
    <source>
        <dbReference type="Proteomes" id="UP001187192"/>
    </source>
</evidence>
<sequence>MAVTMGVQSSSWNLDDPCSSSANDNVNISCTFANDGVYHITELRLKDLLLPGKLPPELVNLTHLQKVDFTRNFLHGSLPATWSTMKYLNYM</sequence>
<reference evidence="2" key="1">
    <citation type="submission" date="2023-07" db="EMBL/GenBank/DDBJ databases">
        <title>draft genome sequence of fig (Ficus carica).</title>
        <authorList>
            <person name="Takahashi T."/>
            <person name="Nishimura K."/>
        </authorList>
    </citation>
    <scope>NUCLEOTIDE SEQUENCE</scope>
</reference>
<dbReference type="Proteomes" id="UP001187192">
    <property type="component" value="Unassembled WGS sequence"/>
</dbReference>